<dbReference type="Pfam" id="PF00913">
    <property type="entry name" value="Trypan_glycop"/>
    <property type="match status" value="1"/>
</dbReference>
<evidence type="ECO:0000256" key="2">
    <source>
        <dbReference type="ARBA" id="ARBA00004609"/>
    </source>
</evidence>
<dbReference type="Gene3D" id="4.10.110.20">
    <property type="entry name" value="Variant surface glycoprotein MITAT 1.2, VSG 221, C-terminal domain"/>
    <property type="match status" value="1"/>
</dbReference>
<evidence type="ECO:0000256" key="4">
    <source>
        <dbReference type="ARBA" id="ARBA00022622"/>
    </source>
</evidence>
<reference evidence="12" key="2">
    <citation type="journal article" date="2014" name="Mol. Biochem. Parasitol.">
        <title>Capturing the variant surface glycoprotein repertoire (the VSGnome) of Trypanosoma brucei Lister 427.</title>
        <authorList>
            <person name="Cross G.A."/>
            <person name="Kim H.S."/>
            <person name="Wickstead B."/>
        </authorList>
    </citation>
    <scope>NUCLEOTIDE SEQUENCE</scope>
    <source>
        <strain evidence="12">Lister 427</strain>
    </source>
</reference>
<keyword evidence="5 9" id="KW-0472">Membrane</keyword>
<proteinExistence type="predicted"/>
<dbReference type="VEuPathDB" id="TriTrypDB:Tb927.9.900"/>
<dbReference type="GO" id="GO:0098552">
    <property type="term" value="C:side of membrane"/>
    <property type="evidence" value="ECO:0007669"/>
    <property type="project" value="UniProtKB-KW"/>
</dbReference>
<organism evidence="12">
    <name type="scientific">Trypanosoma brucei</name>
    <dbReference type="NCBI Taxonomy" id="5691"/>
    <lineage>
        <taxon>Eukaryota</taxon>
        <taxon>Discoba</taxon>
        <taxon>Euglenozoa</taxon>
        <taxon>Kinetoplastea</taxon>
        <taxon>Metakinetoplastina</taxon>
        <taxon>Trypanosomatida</taxon>
        <taxon>Trypanosomatidae</taxon>
        <taxon>Trypanosoma</taxon>
    </lineage>
</organism>
<dbReference type="GO" id="GO:0005886">
    <property type="term" value="C:plasma membrane"/>
    <property type="evidence" value="ECO:0007669"/>
    <property type="project" value="UniProtKB-SubCell"/>
</dbReference>
<evidence type="ECO:0000256" key="1">
    <source>
        <dbReference type="ARBA" id="ARBA00002523"/>
    </source>
</evidence>
<comment type="subcellular location">
    <subcellularLocation>
        <location evidence="2">Cell membrane</location>
        <topology evidence="2">Lipid-anchor</topology>
        <topology evidence="2">GPI-anchor</topology>
    </subcellularLocation>
</comment>
<evidence type="ECO:0000256" key="8">
    <source>
        <dbReference type="SAM" id="MobiDB-lite"/>
    </source>
</evidence>
<dbReference type="GO" id="GO:0042783">
    <property type="term" value="P:symbiont-mediated evasion of host immune response"/>
    <property type="evidence" value="ECO:0007669"/>
    <property type="project" value="InterPro"/>
</dbReference>
<keyword evidence="7" id="KW-0449">Lipoprotein</keyword>
<keyword evidence="3" id="KW-1003">Cell membrane</keyword>
<dbReference type="InterPro" id="IPR001812">
    <property type="entry name" value="Trypano_VSG_A_N_dom"/>
</dbReference>
<dbReference type="EMBL" id="KC611623">
    <property type="protein sequence ID" value="AGH59054.1"/>
    <property type="molecule type" value="Genomic_DNA"/>
</dbReference>
<evidence type="ECO:0000313" key="12">
    <source>
        <dbReference type="EMBL" id="AGH59054.1"/>
    </source>
</evidence>
<dbReference type="Gene3D" id="3.90.150.10">
    <property type="entry name" value="Variant Surface Glycoprotein, subunit A domain 1"/>
    <property type="match status" value="1"/>
</dbReference>
<evidence type="ECO:0000256" key="6">
    <source>
        <dbReference type="ARBA" id="ARBA00023180"/>
    </source>
</evidence>
<evidence type="ECO:0000256" key="5">
    <source>
        <dbReference type="ARBA" id="ARBA00023136"/>
    </source>
</evidence>
<evidence type="ECO:0000259" key="11">
    <source>
        <dbReference type="Pfam" id="PF10659"/>
    </source>
</evidence>
<protein>
    <submittedName>
        <fullName evidence="12">Variant surface glycoprotein 3005</fullName>
    </submittedName>
</protein>
<feature type="domain" description="Trypanosome variant surface glycoprotein C-terminal" evidence="11">
    <location>
        <begin position="362"/>
        <end position="463"/>
    </location>
</feature>
<dbReference type="VEuPathDB" id="TriTrypDB:Tb427_000289600"/>
<comment type="function">
    <text evidence="1">VSG forms a coat on the surface of the parasite. The trypanosome evades the immune response of the host by expressing a series of antigenically distinct VSGs from an estimated 1000 VSG genes.</text>
</comment>
<evidence type="ECO:0000256" key="3">
    <source>
        <dbReference type="ARBA" id="ARBA00022475"/>
    </source>
</evidence>
<dbReference type="InterPro" id="IPR019609">
    <property type="entry name" value="Variant_surf_glycoprt_trypan_C"/>
</dbReference>
<keyword evidence="6" id="KW-0325">Glycoprotein</keyword>
<feature type="region of interest" description="Disordered" evidence="8">
    <location>
        <begin position="345"/>
        <end position="367"/>
    </location>
</feature>
<keyword evidence="4" id="KW-0336">GPI-anchor</keyword>
<evidence type="ECO:0000259" key="10">
    <source>
        <dbReference type="Pfam" id="PF00913"/>
    </source>
</evidence>
<feature type="region of interest" description="Disordered" evidence="8">
    <location>
        <begin position="393"/>
        <end position="418"/>
    </location>
</feature>
<evidence type="ECO:0000256" key="9">
    <source>
        <dbReference type="SAM" id="Phobius"/>
    </source>
</evidence>
<name>M4SSS5_9TRYP</name>
<feature type="transmembrane region" description="Helical" evidence="9">
    <location>
        <begin position="472"/>
        <end position="491"/>
    </location>
</feature>
<dbReference type="VEuPathDB" id="TriTrypDB:Tb1125.Tb09.v4.0051"/>
<keyword evidence="9" id="KW-1133">Transmembrane helix</keyword>
<dbReference type="AlphaFoldDB" id="M4SSS5"/>
<accession>M4SSS5</accession>
<feature type="domain" description="Trypanosome variant surface glycoprotein A-type N-terminal" evidence="10">
    <location>
        <begin position="2"/>
        <end position="329"/>
    </location>
</feature>
<dbReference type="Pfam" id="PF10659">
    <property type="entry name" value="Trypan_glycop_C"/>
    <property type="match status" value="1"/>
</dbReference>
<dbReference type="Gene3D" id="1.10.470.10">
    <property type="entry name" value="Variant Surface Glycoprotein, subunit A, domain 2"/>
    <property type="match status" value="1"/>
</dbReference>
<feature type="non-terminal residue" evidence="12">
    <location>
        <position position="1"/>
    </location>
</feature>
<sequence length="503" mass="54995">VALHNVKKPAEQATADIKQLLRALIYIEGNSFLTTTAKLRTTTSFLAAEAIENLNYYATGGAAEDITMERNGGRLQGAIHEFITVHADGSSTNKGCLNSGTAATTTIIGFDAVKREEPTCELTWEKVNDTDTPVKAITTTGLAAQFNAKIDHDTVAAGAKDCDINSVPTAFKLNGGSSGVNIGDHLHKMAGGILTVEANNGLVGVSRGNSASSNEHPYIKHVALGVKRGVQQAAKADTGTIKGALQSNSFRQASRRHILGKPESEDGDDRKLESKVKTIFSTDDGISKLIDTNINKIPITGILKDNKNAKTLGEIDDINKLLELCFHYSDLNKHKLADTSKKLQEAEEETGAKSAEDMEKECNTKGKGKQDECKKLAKDGCFVNPKGEEDKRCTLSEEGKQKAAANQETGEKDRKKDRCTKHGTKADCENYKTGDKKHCAWRKGKDKEPDQEKEMCRNGSFSRKQTIGRDCFFFCELVIILALEVFLLNFMKSIKIYFFEMIC</sequence>
<keyword evidence="9" id="KW-0812">Transmembrane</keyword>
<reference evidence="12" key="1">
    <citation type="submission" date="2013-02" db="EMBL/GenBank/DDBJ databases">
        <authorList>
            <person name="Cross G.A.M."/>
            <person name="Kim H.-S."/>
            <person name="Wickstead B."/>
        </authorList>
    </citation>
    <scope>NUCLEOTIDE SEQUENCE</scope>
    <source>
        <strain evidence="12">Lister 427</strain>
    </source>
</reference>
<evidence type="ECO:0000256" key="7">
    <source>
        <dbReference type="ARBA" id="ARBA00023288"/>
    </source>
</evidence>
<dbReference type="SUPFAM" id="SSF58087">
    <property type="entry name" value="Variant surface glycoprotein (N-terminal domain)"/>
    <property type="match status" value="1"/>
</dbReference>